<evidence type="ECO:0000256" key="1">
    <source>
        <dbReference type="SAM" id="MobiDB-lite"/>
    </source>
</evidence>
<evidence type="ECO:0000313" key="3">
    <source>
        <dbReference type="Proteomes" id="UP000198867"/>
    </source>
</evidence>
<proteinExistence type="predicted"/>
<name>A0A1I4ZFA1_9MICO</name>
<accession>A0A1I4ZFA1</accession>
<protein>
    <submittedName>
        <fullName evidence="2">Uncharacterized protein</fullName>
    </submittedName>
</protein>
<dbReference type="Proteomes" id="UP000198867">
    <property type="component" value="Unassembled WGS sequence"/>
</dbReference>
<gene>
    <name evidence="2" type="ORF">SAMN05216219_0772</name>
</gene>
<reference evidence="3" key="1">
    <citation type="submission" date="2016-10" db="EMBL/GenBank/DDBJ databases">
        <authorList>
            <person name="Varghese N."/>
            <person name="Submissions S."/>
        </authorList>
    </citation>
    <scope>NUCLEOTIDE SEQUENCE [LARGE SCALE GENOMIC DNA]</scope>
    <source>
        <strain evidence="3">CGMCC 1.11101</strain>
    </source>
</reference>
<feature type="region of interest" description="Disordered" evidence="1">
    <location>
        <begin position="1"/>
        <end position="20"/>
    </location>
</feature>
<dbReference type="STRING" id="995034.SAMN05216219_0772"/>
<dbReference type="AlphaFoldDB" id="A0A1I4ZFA1"/>
<organism evidence="2 3">
    <name type="scientific">Mycetocola miduiensis</name>
    <dbReference type="NCBI Taxonomy" id="995034"/>
    <lineage>
        <taxon>Bacteria</taxon>
        <taxon>Bacillati</taxon>
        <taxon>Actinomycetota</taxon>
        <taxon>Actinomycetes</taxon>
        <taxon>Micrococcales</taxon>
        <taxon>Microbacteriaceae</taxon>
        <taxon>Mycetocola</taxon>
    </lineage>
</organism>
<keyword evidence="3" id="KW-1185">Reference proteome</keyword>
<dbReference type="EMBL" id="FOVM01000002">
    <property type="protein sequence ID" value="SFN48956.1"/>
    <property type="molecule type" value="Genomic_DNA"/>
</dbReference>
<evidence type="ECO:0000313" key="2">
    <source>
        <dbReference type="EMBL" id="SFN48956.1"/>
    </source>
</evidence>
<sequence length="106" mass="11874">MSGRSLLEVGTHGDITTTRTRNRTVRAEARYRDGDGIVRKVTGTAASIKQPKQDLRLKLQRRNAATGFWATMSPESTVADLAEAWIEDVRSSRSVMWTSMSRCWSS</sequence>